<evidence type="ECO:0000313" key="1">
    <source>
        <dbReference type="EMBL" id="MCH7410240.1"/>
    </source>
</evidence>
<comment type="caution">
    <text evidence="1">The sequence shown here is derived from an EMBL/GenBank/DDBJ whole genome shotgun (WGS) entry which is preliminary data.</text>
</comment>
<dbReference type="Proteomes" id="UP001165489">
    <property type="component" value="Unassembled WGS sequence"/>
</dbReference>
<name>A0ABS9V1E4_9BACT</name>
<evidence type="ECO:0000313" key="2">
    <source>
        <dbReference type="Proteomes" id="UP001165489"/>
    </source>
</evidence>
<evidence type="ECO:0008006" key="3">
    <source>
        <dbReference type="Google" id="ProtNLM"/>
    </source>
</evidence>
<dbReference type="EMBL" id="JAKZGP010000032">
    <property type="protein sequence ID" value="MCH7410240.1"/>
    <property type="molecule type" value="Genomic_DNA"/>
</dbReference>
<keyword evidence="2" id="KW-1185">Reference proteome</keyword>
<dbReference type="RefSeq" id="WP_241348607.1">
    <property type="nucleotide sequence ID" value="NZ_JAKZGP010000032.1"/>
</dbReference>
<gene>
    <name evidence="1" type="ORF">MM239_12605</name>
</gene>
<accession>A0ABS9V1E4</accession>
<organism evidence="1 2">
    <name type="scientific">Belliella filtrata</name>
    <dbReference type="NCBI Taxonomy" id="2923435"/>
    <lineage>
        <taxon>Bacteria</taxon>
        <taxon>Pseudomonadati</taxon>
        <taxon>Bacteroidota</taxon>
        <taxon>Cytophagia</taxon>
        <taxon>Cytophagales</taxon>
        <taxon>Cyclobacteriaceae</taxon>
        <taxon>Belliella</taxon>
    </lineage>
</organism>
<sequence>MKKEHLLLVIVVILITILVINHKESTRYKGQIESQLKVIKDLSDEKNNIVYVFSKTFKINNFSVNKNTTIKDKNNNAVSFRDLLDSVPTLILYMPKSICNYCFDNLFVQLGKIIESYPCIKIITICPHERFRETSVFLNQYKMVSEVYSISSKENFINEDLLPVLFFVDSSMVLRDSFIPDQYNFKFTENYIESVLEKLSKFNQ</sequence>
<protein>
    <recommendedName>
        <fullName evidence="3">AhpC/TSA family protein</fullName>
    </recommendedName>
</protein>
<reference evidence="1" key="1">
    <citation type="submission" date="2022-03" db="EMBL/GenBank/DDBJ databases">
        <title>De novo assembled genomes of Belliella spp. (Cyclobacteriaceae) strains.</title>
        <authorList>
            <person name="Szabo A."/>
            <person name="Korponai K."/>
            <person name="Felfoldi T."/>
        </authorList>
    </citation>
    <scope>NUCLEOTIDE SEQUENCE</scope>
    <source>
        <strain evidence="1">DSM 111904</strain>
    </source>
</reference>
<proteinExistence type="predicted"/>